<protein>
    <submittedName>
        <fullName evidence="3">Putative type IV pilus biogenesis protein</fullName>
    </submittedName>
</protein>
<dbReference type="OrthoDB" id="6595089at2"/>
<sequence length="146" mass="15720" precursor="true">MKFKIAGCITILFIALGQCAYATVNADGSLSHSSSVPPVSKPADAPRNPFSGGDSISVLTPATVSVTLTLNSGELLSQGIKTWAEQAGYKLLWQSKNDYLIYSHIALVGNNDDEVLAELGKLFSSENYGLIIKNYQKNHVLLIDDM</sequence>
<reference evidence="4" key="1">
    <citation type="submission" date="2011-01" db="EMBL/GenBank/DDBJ databases">
        <title>Complete sequence of chromosome of Rahnella sp. Y9602.</title>
        <authorList>
            <consortium name="US DOE Joint Genome Institute"/>
            <person name="Lucas S."/>
            <person name="Copeland A."/>
            <person name="Lapidus A."/>
            <person name="Cheng J.-F."/>
            <person name="Goodwin L."/>
            <person name="Pitluck S."/>
            <person name="Lu M."/>
            <person name="Detter J.C."/>
            <person name="Han C."/>
            <person name="Tapia R."/>
            <person name="Land M."/>
            <person name="Hauser L."/>
            <person name="Kyrpides N."/>
            <person name="Ivanova N."/>
            <person name="Ovchinnikova G."/>
            <person name="Pagani I."/>
            <person name="Sobecky P.A."/>
            <person name="Martinez R.J."/>
            <person name="Woyke T."/>
        </authorList>
    </citation>
    <scope>NUCLEOTIDE SEQUENCE [LARGE SCALE GENOMIC DNA]</scope>
    <source>
        <strain evidence="4">Y9602</strain>
    </source>
</reference>
<organism evidence="3 4">
    <name type="scientific">Rahnella sp. (strain Y9602)</name>
    <dbReference type="NCBI Taxonomy" id="2703885"/>
    <lineage>
        <taxon>Bacteria</taxon>
        <taxon>Pseudomonadati</taxon>
        <taxon>Pseudomonadota</taxon>
        <taxon>Gammaproteobacteria</taxon>
        <taxon>Enterobacterales</taxon>
        <taxon>Yersiniaceae</taxon>
        <taxon>Rahnella</taxon>
    </lineage>
</organism>
<dbReference type="Pfam" id="PF10671">
    <property type="entry name" value="TcpQ"/>
    <property type="match status" value="1"/>
</dbReference>
<dbReference type="InterPro" id="IPR018927">
    <property type="entry name" value="Pilus_synth_Q_C"/>
</dbReference>
<dbReference type="HOGENOM" id="CLU_145275_0_0_6"/>
<feature type="chain" id="PRO_5002609206" evidence="1">
    <location>
        <begin position="23"/>
        <end position="146"/>
    </location>
</feature>
<dbReference type="Proteomes" id="UP000007257">
    <property type="component" value="Chromosome"/>
</dbReference>
<name>A0A0H3FF70_RAHSY</name>
<proteinExistence type="predicted"/>
<evidence type="ECO:0000313" key="3">
    <source>
        <dbReference type="EMBL" id="ADW75528.1"/>
    </source>
</evidence>
<feature type="domain" description="Toxin co-regulated pilus biosynthesis protein Q C-terminal" evidence="2">
    <location>
        <begin position="69"/>
        <end position="144"/>
    </location>
</feature>
<evidence type="ECO:0000259" key="2">
    <source>
        <dbReference type="Pfam" id="PF10671"/>
    </source>
</evidence>
<accession>A0A0H3FF70</accession>
<evidence type="ECO:0000313" key="4">
    <source>
        <dbReference type="Proteomes" id="UP000007257"/>
    </source>
</evidence>
<evidence type="ECO:0000256" key="1">
    <source>
        <dbReference type="SAM" id="SignalP"/>
    </source>
</evidence>
<dbReference type="AlphaFoldDB" id="A0A0H3FF70"/>
<reference evidence="3 4" key="2">
    <citation type="journal article" date="2012" name="J. Bacteriol.">
        <title>Complete Genome Sequence of Rahnella sp. Strain Y9602, a Gammaproteobacterium Isolate from Metal- and Radionuclide-Contaminated Soil.</title>
        <authorList>
            <person name="Martinez R.J."/>
            <person name="Bruce D."/>
            <person name="Detter C."/>
            <person name="Goodwin L.A."/>
            <person name="Han J."/>
            <person name="Han C.S."/>
            <person name="Held B."/>
            <person name="Land M.L."/>
            <person name="Mikhailova N."/>
            <person name="Nolan M."/>
            <person name="Pennacchio L."/>
            <person name="Pitluck S."/>
            <person name="Tapia R."/>
            <person name="Woyke T."/>
            <person name="Sobecky P.A."/>
        </authorList>
    </citation>
    <scope>NUCLEOTIDE SEQUENCE [LARGE SCALE GENOMIC DNA]</scope>
    <source>
        <strain evidence="3 4">Y9602</strain>
    </source>
</reference>
<dbReference type="eggNOG" id="ENOG5032GR6">
    <property type="taxonomic scope" value="Bacteria"/>
</dbReference>
<dbReference type="EMBL" id="CP002505">
    <property type="protein sequence ID" value="ADW75528.1"/>
    <property type="molecule type" value="Genomic_DNA"/>
</dbReference>
<dbReference type="KEGG" id="rah:Rahaq_3939"/>
<dbReference type="RefSeq" id="WP_013577217.1">
    <property type="nucleotide sequence ID" value="NC_015061.1"/>
</dbReference>
<gene>
    <name evidence="3" type="ordered locus">Rahaq_3939</name>
</gene>
<keyword evidence="1" id="KW-0732">Signal</keyword>
<feature type="signal peptide" evidence="1">
    <location>
        <begin position="1"/>
        <end position="22"/>
    </location>
</feature>